<evidence type="ECO:0000256" key="4">
    <source>
        <dbReference type="ARBA" id="ARBA00022946"/>
    </source>
</evidence>
<keyword evidence="9" id="KW-1185">Reference proteome</keyword>
<evidence type="ECO:0000256" key="6">
    <source>
        <dbReference type="ARBA" id="ARBA00023136"/>
    </source>
</evidence>
<comment type="caution">
    <text evidence="8">The sequence shown here is derived from an EMBL/GenBank/DDBJ whole genome shotgun (WGS) entry which is preliminary data.</text>
</comment>
<feature type="domain" description="NAD(P)-binding" evidence="7">
    <location>
        <begin position="8"/>
        <end position="157"/>
    </location>
</feature>
<organism evidence="8 9">
    <name type="scientific">Penicillium argentinense</name>
    <dbReference type="NCBI Taxonomy" id="1131581"/>
    <lineage>
        <taxon>Eukaryota</taxon>
        <taxon>Fungi</taxon>
        <taxon>Dikarya</taxon>
        <taxon>Ascomycota</taxon>
        <taxon>Pezizomycotina</taxon>
        <taxon>Eurotiomycetes</taxon>
        <taxon>Eurotiomycetidae</taxon>
        <taxon>Eurotiales</taxon>
        <taxon>Aspergillaceae</taxon>
        <taxon>Penicillium</taxon>
    </lineage>
</organism>
<dbReference type="GeneID" id="81360219"/>
<evidence type="ECO:0000313" key="8">
    <source>
        <dbReference type="EMBL" id="KAJ5090064.1"/>
    </source>
</evidence>
<dbReference type="GO" id="GO:0005741">
    <property type="term" value="C:mitochondrial outer membrane"/>
    <property type="evidence" value="ECO:0007669"/>
    <property type="project" value="UniProtKB-SubCell"/>
</dbReference>
<dbReference type="Gene3D" id="3.40.50.720">
    <property type="entry name" value="NAD(P)-binding Rossmann-like Domain"/>
    <property type="match status" value="1"/>
</dbReference>
<keyword evidence="3" id="KW-1000">Mitochondrion outer membrane</keyword>
<dbReference type="InterPro" id="IPR036291">
    <property type="entry name" value="NAD(P)-bd_dom_sf"/>
</dbReference>
<dbReference type="PANTHER" id="PTHR14097">
    <property type="entry name" value="OXIDOREDUCTASE HTATIP2"/>
    <property type="match status" value="1"/>
</dbReference>
<evidence type="ECO:0000313" key="9">
    <source>
        <dbReference type="Proteomes" id="UP001149074"/>
    </source>
</evidence>
<keyword evidence="6" id="KW-0472">Membrane</keyword>
<dbReference type="Pfam" id="PF13460">
    <property type="entry name" value="NAD_binding_10"/>
    <property type="match status" value="1"/>
</dbReference>
<dbReference type="EMBL" id="JAPQKI010000009">
    <property type="protein sequence ID" value="KAJ5090064.1"/>
    <property type="molecule type" value="Genomic_DNA"/>
</dbReference>
<keyword evidence="4" id="KW-0809">Transit peptide</keyword>
<dbReference type="OrthoDB" id="430436at2759"/>
<name>A0A9W9EY00_9EURO</name>
<evidence type="ECO:0000256" key="3">
    <source>
        <dbReference type="ARBA" id="ARBA00022787"/>
    </source>
</evidence>
<protein>
    <recommendedName>
        <fullName evidence="7">NAD(P)-binding domain-containing protein</fullName>
    </recommendedName>
</protein>
<reference evidence="8" key="2">
    <citation type="journal article" date="2023" name="IMA Fungus">
        <title>Comparative genomic study of the Penicillium genus elucidates a diverse pangenome and 15 lateral gene transfer events.</title>
        <authorList>
            <person name="Petersen C."/>
            <person name="Sorensen T."/>
            <person name="Nielsen M.R."/>
            <person name="Sondergaard T.E."/>
            <person name="Sorensen J.L."/>
            <person name="Fitzpatrick D.A."/>
            <person name="Frisvad J.C."/>
            <person name="Nielsen K.L."/>
        </authorList>
    </citation>
    <scope>NUCLEOTIDE SEQUENCE</scope>
    <source>
        <strain evidence="8">IBT 30761</strain>
    </source>
</reference>
<evidence type="ECO:0000256" key="5">
    <source>
        <dbReference type="ARBA" id="ARBA00023128"/>
    </source>
</evidence>
<comment type="subcellular location">
    <subcellularLocation>
        <location evidence="1">Mitochondrion outer membrane</location>
        <topology evidence="1">Peripheral membrane protein</topology>
    </subcellularLocation>
</comment>
<dbReference type="InterPro" id="IPR016040">
    <property type="entry name" value="NAD(P)-bd_dom"/>
</dbReference>
<reference evidence="8" key="1">
    <citation type="submission" date="2022-11" db="EMBL/GenBank/DDBJ databases">
        <authorList>
            <person name="Petersen C."/>
        </authorList>
    </citation>
    <scope>NUCLEOTIDE SEQUENCE</scope>
    <source>
        <strain evidence="8">IBT 30761</strain>
    </source>
</reference>
<evidence type="ECO:0000256" key="2">
    <source>
        <dbReference type="ARBA" id="ARBA00006617"/>
    </source>
</evidence>
<gene>
    <name evidence="8" type="ORF">N7532_008748</name>
</gene>
<dbReference type="FunFam" id="3.40.50.720:FF:000366">
    <property type="entry name" value="Protein FMP52, mitochondrial"/>
    <property type="match status" value="1"/>
</dbReference>
<dbReference type="AlphaFoldDB" id="A0A9W9EY00"/>
<evidence type="ECO:0000256" key="1">
    <source>
        <dbReference type="ARBA" id="ARBA00004450"/>
    </source>
</evidence>
<sequence length="233" mass="24617">MANVALIGGTGMVGSHILTCLLSNPAISRVDTISRRTPNAAAEAPQSKLTTFVSGDTATWASQLQALTPTPGIFISAFATTRGAAGGFDNQYKIEHGLNVELARTAQQAGTKVYVLISSANANKASNIAYSRMKGEIEEDVKALGFERTVILRPGLISGTREESRPLEAGIRFIAGWAGKVHSGLKDGWAQDADAIAKAAVNASLKALEGDVPEGKDKVWIIEGREILQLSKE</sequence>
<comment type="similarity">
    <text evidence="2">Belongs to the FMP52 family.</text>
</comment>
<dbReference type="SUPFAM" id="SSF51735">
    <property type="entry name" value="NAD(P)-binding Rossmann-fold domains"/>
    <property type="match status" value="1"/>
</dbReference>
<evidence type="ECO:0000259" key="7">
    <source>
        <dbReference type="Pfam" id="PF13460"/>
    </source>
</evidence>
<keyword evidence="5" id="KW-0496">Mitochondrion</keyword>
<dbReference type="GO" id="GO:0051170">
    <property type="term" value="P:import into nucleus"/>
    <property type="evidence" value="ECO:0007669"/>
    <property type="project" value="TreeGrafter"/>
</dbReference>
<proteinExistence type="inferred from homology"/>
<dbReference type="Proteomes" id="UP001149074">
    <property type="component" value="Unassembled WGS sequence"/>
</dbReference>
<dbReference type="RefSeq" id="XP_056472046.1">
    <property type="nucleotide sequence ID" value="XM_056621240.1"/>
</dbReference>
<dbReference type="PANTHER" id="PTHR14097:SF7">
    <property type="entry name" value="OXIDOREDUCTASE HTATIP2"/>
    <property type="match status" value="1"/>
</dbReference>
<accession>A0A9W9EY00</accession>